<dbReference type="AlphaFoldDB" id="A0A0P1EKU1"/>
<organism evidence="2 3">
    <name type="scientific">Shimia marina</name>
    <dbReference type="NCBI Taxonomy" id="321267"/>
    <lineage>
        <taxon>Bacteria</taxon>
        <taxon>Pseudomonadati</taxon>
        <taxon>Pseudomonadota</taxon>
        <taxon>Alphaproteobacteria</taxon>
        <taxon>Rhodobacterales</taxon>
        <taxon>Roseobacteraceae</taxon>
    </lineage>
</organism>
<evidence type="ECO:0000313" key="3">
    <source>
        <dbReference type="Proteomes" id="UP000054823"/>
    </source>
</evidence>
<feature type="chain" id="PRO_5006061650" description="DUF2125 domain-containing protein" evidence="1">
    <location>
        <begin position="26"/>
        <end position="500"/>
    </location>
</feature>
<dbReference type="Proteomes" id="UP000054823">
    <property type="component" value="Unassembled WGS sequence"/>
</dbReference>
<sequence>MQIASSRIFTSTALATVFCAQSAFADVSASDVWENWQSYMSSYGYEISASEAQSGDTLTISDLVMNIQMPEEAGKIDIKWGTLTFVENGDGTVTISLPASQPMVFRSDSPSEKVSAIMDVATDLTMVASGEKDALKYTYTADALKIAVTELVVDDEKIENVDIAMAVAGMSGESELLVGELTKSRGTSTIETTDITVKGTDPESGAAFDFAATLSGLKANVDSAFPEGAYSTDPMAFFAPGMMLVGGYTFDGMTVAGNFEEDGAPGSVAVESGGGSFNIDMSDSKMAYDGRLANMTINVAGADIPVPIDVSFGEFGYGFSLPIAAAEAAQDFAFNLTLADLEISELLWGMFDPAQVLPRDPATLVVDLVGKGTVLQDLMTLDETTDEMPGELNALTIRDLRLNAAGASVEGSGDFVFDNTDLESFDGLPRPEGAIDIKIDGVNGLMDKLIQMGLLPEEQAMGARMMMSMFTQPGEGDDSLSSKIEVNEQGHVLANGQRLK</sequence>
<dbReference type="Pfam" id="PF09898">
    <property type="entry name" value="DUF2125"/>
    <property type="match status" value="1"/>
</dbReference>
<dbReference type="EMBL" id="CYPW01000006">
    <property type="protein sequence ID" value="CUH51072.1"/>
    <property type="molecule type" value="Genomic_DNA"/>
</dbReference>
<keyword evidence="1" id="KW-0732">Signal</keyword>
<keyword evidence="3" id="KW-1185">Reference proteome</keyword>
<dbReference type="InterPro" id="IPR018666">
    <property type="entry name" value="DUF2125"/>
</dbReference>
<accession>A0A0P1EKU1</accession>
<protein>
    <recommendedName>
        <fullName evidence="4">DUF2125 domain-containing protein</fullName>
    </recommendedName>
</protein>
<proteinExistence type="predicted"/>
<evidence type="ECO:0000313" key="2">
    <source>
        <dbReference type="EMBL" id="CUH51072.1"/>
    </source>
</evidence>
<feature type="signal peptide" evidence="1">
    <location>
        <begin position="1"/>
        <end position="25"/>
    </location>
</feature>
<dbReference type="RefSeq" id="WP_058238440.1">
    <property type="nucleotide sequence ID" value="NZ_CYPW01000006.1"/>
</dbReference>
<evidence type="ECO:0008006" key="4">
    <source>
        <dbReference type="Google" id="ProtNLM"/>
    </source>
</evidence>
<gene>
    <name evidence="2" type="ORF">SHM7688_00505</name>
</gene>
<reference evidence="2 3" key="1">
    <citation type="submission" date="2015-09" db="EMBL/GenBank/DDBJ databases">
        <authorList>
            <consortium name="Swine Surveillance"/>
        </authorList>
    </citation>
    <scope>NUCLEOTIDE SEQUENCE [LARGE SCALE GENOMIC DNA]</scope>
    <source>
        <strain evidence="2 3">CECT 7688</strain>
    </source>
</reference>
<dbReference type="OrthoDB" id="7791409at2"/>
<evidence type="ECO:0000256" key="1">
    <source>
        <dbReference type="SAM" id="SignalP"/>
    </source>
</evidence>
<name>A0A0P1EKU1_9RHOB</name>
<dbReference type="STRING" id="321267.SHM7688_00505"/>